<sequence length="172" mass="19486">MLLRQMAVALLFNGNHEVLFLQKKTEAKFLSGHLVPVGGHLEENEINDPQKACLREIEEETGLTSNSINDLSLRYILHRVKDDREIRIQYIFTGKVAAGSRLLESEEGRLEWVGCGGLEQHSVTASTREVLGHYLVTGIHNKLVYTGSMHSVRGEPRVQWAILQDWEGQVKR</sequence>
<name>A0ABX1YQV4_9BACL</name>
<dbReference type="InterPro" id="IPR015797">
    <property type="entry name" value="NUDIX_hydrolase-like_dom_sf"/>
</dbReference>
<accession>A0ABX1YQV4</accession>
<dbReference type="EMBL" id="WHOB01000093">
    <property type="protein sequence ID" value="NOU83458.1"/>
    <property type="molecule type" value="Genomic_DNA"/>
</dbReference>
<protein>
    <submittedName>
        <fullName evidence="2">NUDIX domain-containing protein</fullName>
    </submittedName>
</protein>
<dbReference type="PROSITE" id="PS51462">
    <property type="entry name" value="NUDIX"/>
    <property type="match status" value="1"/>
</dbReference>
<feature type="domain" description="Nudix hydrolase" evidence="1">
    <location>
        <begin position="2"/>
        <end position="137"/>
    </location>
</feature>
<evidence type="ECO:0000259" key="1">
    <source>
        <dbReference type="PROSITE" id="PS51462"/>
    </source>
</evidence>
<dbReference type="Pfam" id="PF00293">
    <property type="entry name" value="NUDIX"/>
    <property type="match status" value="1"/>
</dbReference>
<proteinExistence type="predicted"/>
<evidence type="ECO:0000313" key="2">
    <source>
        <dbReference type="EMBL" id="NOU83458.1"/>
    </source>
</evidence>
<reference evidence="2 3" key="1">
    <citation type="submission" date="2019-10" db="EMBL/GenBank/DDBJ databases">
        <title>Description of Paenibacillus terricola sp. nov.</title>
        <authorList>
            <person name="Carlier A."/>
            <person name="Qi S."/>
        </authorList>
    </citation>
    <scope>NUCLEOTIDE SEQUENCE [LARGE SCALE GENOMIC DNA]</scope>
    <source>
        <strain evidence="2 3">LMG 31459</strain>
    </source>
</reference>
<dbReference type="Proteomes" id="UP000596857">
    <property type="component" value="Unassembled WGS sequence"/>
</dbReference>
<gene>
    <name evidence="2" type="ORF">GC101_31860</name>
</gene>
<dbReference type="SUPFAM" id="SSF55811">
    <property type="entry name" value="Nudix"/>
    <property type="match status" value="1"/>
</dbReference>
<dbReference type="Gene3D" id="3.90.79.10">
    <property type="entry name" value="Nucleoside Triphosphate Pyrophosphohydrolase"/>
    <property type="match status" value="1"/>
</dbReference>
<keyword evidence="3" id="KW-1185">Reference proteome</keyword>
<comment type="caution">
    <text evidence="2">The sequence shown here is derived from an EMBL/GenBank/DDBJ whole genome shotgun (WGS) entry which is preliminary data.</text>
</comment>
<dbReference type="RefSeq" id="WP_171720585.1">
    <property type="nucleotide sequence ID" value="NZ_WHOB01000093.1"/>
</dbReference>
<evidence type="ECO:0000313" key="3">
    <source>
        <dbReference type="Proteomes" id="UP000596857"/>
    </source>
</evidence>
<organism evidence="2 3">
    <name type="scientific">Paenibacillus phytohabitans</name>
    <dbReference type="NCBI Taxonomy" id="2654978"/>
    <lineage>
        <taxon>Bacteria</taxon>
        <taxon>Bacillati</taxon>
        <taxon>Bacillota</taxon>
        <taxon>Bacilli</taxon>
        <taxon>Bacillales</taxon>
        <taxon>Paenibacillaceae</taxon>
        <taxon>Paenibacillus</taxon>
    </lineage>
</organism>
<dbReference type="InterPro" id="IPR000086">
    <property type="entry name" value="NUDIX_hydrolase_dom"/>
</dbReference>